<dbReference type="PANTHER" id="PTHR23155">
    <property type="entry name" value="DISEASE RESISTANCE PROTEIN RP"/>
    <property type="match status" value="1"/>
</dbReference>
<organism evidence="9 10">
    <name type="scientific">Brassica oleracea var. oleracea</name>
    <dbReference type="NCBI Taxonomy" id="109376"/>
    <lineage>
        <taxon>Eukaryota</taxon>
        <taxon>Viridiplantae</taxon>
        <taxon>Streptophyta</taxon>
        <taxon>Embryophyta</taxon>
        <taxon>Tracheophyta</taxon>
        <taxon>Spermatophyta</taxon>
        <taxon>Magnoliopsida</taxon>
        <taxon>eudicotyledons</taxon>
        <taxon>Gunneridae</taxon>
        <taxon>Pentapetalae</taxon>
        <taxon>rosids</taxon>
        <taxon>malvids</taxon>
        <taxon>Brassicales</taxon>
        <taxon>Brassicaceae</taxon>
        <taxon>Brassiceae</taxon>
        <taxon>Brassica</taxon>
    </lineage>
</organism>
<reference evidence="9 10" key="1">
    <citation type="journal article" date="2014" name="Genome Biol.">
        <title>Transcriptome and methylome profiling reveals relics of genome dominance in the mesopolyploid Brassica oleracea.</title>
        <authorList>
            <person name="Parkin I.A."/>
            <person name="Koh C."/>
            <person name="Tang H."/>
            <person name="Robinson S.J."/>
            <person name="Kagale S."/>
            <person name="Clarke W.E."/>
            <person name="Town C.D."/>
            <person name="Nixon J."/>
            <person name="Krishnakumar V."/>
            <person name="Bidwell S.L."/>
            <person name="Denoeud F."/>
            <person name="Belcram H."/>
            <person name="Links M.G."/>
            <person name="Just J."/>
            <person name="Clarke C."/>
            <person name="Bender T."/>
            <person name="Huebert T."/>
            <person name="Mason A.S."/>
            <person name="Pires J.C."/>
            <person name="Barker G."/>
            <person name="Moore J."/>
            <person name="Walley P.G."/>
            <person name="Manoli S."/>
            <person name="Batley J."/>
            <person name="Edwards D."/>
            <person name="Nelson M.N."/>
            <person name="Wang X."/>
            <person name="Paterson A.H."/>
            <person name="King G."/>
            <person name="Bancroft I."/>
            <person name="Chalhoub B."/>
            <person name="Sharpe A.G."/>
        </authorList>
    </citation>
    <scope>NUCLEOTIDE SEQUENCE</scope>
    <source>
        <strain evidence="9 10">cv. TO1000</strain>
    </source>
</reference>
<dbReference type="PANTHER" id="PTHR23155:SF1193">
    <property type="entry name" value="DISEASE RESISTANCE PROTEIN RPP13-RELATED"/>
    <property type="match status" value="1"/>
</dbReference>
<dbReference type="Gene3D" id="1.10.8.430">
    <property type="entry name" value="Helical domain of apoptotic protease-activating factors"/>
    <property type="match status" value="1"/>
</dbReference>
<dbReference type="SUPFAM" id="SSF52058">
    <property type="entry name" value="L domain-like"/>
    <property type="match status" value="1"/>
</dbReference>
<keyword evidence="2" id="KW-0547">Nucleotide-binding</keyword>
<dbReference type="CDD" id="cd14798">
    <property type="entry name" value="RX-CC_like"/>
    <property type="match status" value="1"/>
</dbReference>
<dbReference type="InterPro" id="IPR002182">
    <property type="entry name" value="NB-ARC"/>
</dbReference>
<keyword evidence="1" id="KW-0677">Repeat</keyword>
<evidence type="ECO:0000256" key="3">
    <source>
        <dbReference type="ARBA" id="ARBA00022821"/>
    </source>
</evidence>
<dbReference type="GO" id="GO:0043531">
    <property type="term" value="F:ADP binding"/>
    <property type="evidence" value="ECO:0007669"/>
    <property type="project" value="InterPro"/>
</dbReference>
<dbReference type="Pfam" id="PF23559">
    <property type="entry name" value="WHD_DRP"/>
    <property type="match status" value="1"/>
</dbReference>
<evidence type="ECO:0000259" key="7">
    <source>
        <dbReference type="Pfam" id="PF23598"/>
    </source>
</evidence>
<evidence type="ECO:0000313" key="10">
    <source>
        <dbReference type="Proteomes" id="UP000032141"/>
    </source>
</evidence>
<evidence type="ECO:0000259" key="5">
    <source>
        <dbReference type="Pfam" id="PF18052"/>
    </source>
</evidence>
<dbReference type="InterPro" id="IPR044974">
    <property type="entry name" value="Disease_R_plants"/>
</dbReference>
<dbReference type="Gene3D" id="1.20.5.4130">
    <property type="match status" value="1"/>
</dbReference>
<evidence type="ECO:0008006" key="11">
    <source>
        <dbReference type="Google" id="ProtNLM"/>
    </source>
</evidence>
<dbReference type="STRING" id="109376.A0A0D3E2I5"/>
<dbReference type="InterPro" id="IPR057354">
    <property type="entry name" value="POTRA1_3_Toc75"/>
</dbReference>
<proteinExistence type="predicted"/>
<dbReference type="SUPFAM" id="SSF52540">
    <property type="entry name" value="P-loop containing nucleoside triphosphate hydrolases"/>
    <property type="match status" value="1"/>
</dbReference>
<dbReference type="AlphaFoldDB" id="A0A0D3E2I5"/>
<feature type="domain" description="Disease resistance R13L4/SHOC-2-like LRR" evidence="7">
    <location>
        <begin position="774"/>
        <end position="1053"/>
    </location>
</feature>
<dbReference type="FunFam" id="1.10.10.10:FF:000322">
    <property type="entry name" value="Probable disease resistance protein At1g63360"/>
    <property type="match status" value="1"/>
</dbReference>
<sequence>MHGAGERKKKKIEKRGVGVLVVTANCVLLPIPNLESSVVSGGDGDDGGFWGKIVITDEEQSPDWDSHGLPANIVVQLNKLSGFKKYKVSDIVFFESRPGGVYTKAQLQKELETLATCGMFEKVDLEGNPRSHHLLRGEHVASKPIEMDADMTDKEKLEYCRSGGWIGRYHVNPRQDEKKNEGGIIVPGPGGPPTLASFQPGGVCYFFEHRNIQGLNRSLMGSVTTSNFLNPQEITTRDENSHIAANGQRLLPSGGISADGPPTTLSGTGIDRMAFLQANNTKFVNGAVVGERNVFQVDQRLGIGSKSRILSERWVTILIKEASMLMTVRDDVEELKTELTCIHCYLRDVEAREREDEVSKEWTKMVLDIAYDVEDVLDTYFLKRKGLMRLANKIGEIGDDIRSLKRRLVDITRKRQTYGIGRFKEVTSSRVRQLRRARPVDHEELVVGFEDDRYIISIFGMGGLGKTALARKLYNSGDVKSRAWTYVSQDYNTRDMLLRIIRSLGVASGEELERIKMTRGRALPCNHGGSRVIITTRIKAVAEGVDGRVYVHKLRFLTFEESWKLFDQKAFMNFQWVVDEDLHRIGKVMVQKCDGLPLAIVVLAGLLSKKRPNEWHEVCASVWRFLKDNSIHISTVFDLSFNEVHYELKLCFLYLSVFPEDYEIDVEKLIHLLVAEGFVQEDGEMMMEEDVARHYIEELIDISLVEAVRRERGKVVFCRIHDLLRDVAIKKAKEINFVSRVYNEHHSSTTCRREVVHHLMDNNYLCDRRVNKWMRSFLFFGEQKGMLGSYVKTTNLKLKLLRVLNLRGLLFDCEGYIPFMSLPDVICELIHLRYLGVADTGLRHLPSLISNLQFLQTLDASGNRFEGMTDLRKLTSLRHLMGRFIGELLIGDAVNLQTLRSISSYSWSKLQCKSLKNLRDLEIYDSGYVELTRVRLNLSSFSNLTNLRALTLRVPTFRISSEAVVFHMDVFFPSLESLTFSGTNLEEYPMPALQKLPRLEDLVLEDCDCSEVKMSINAQGFARLRKLALFRVRLDALWIEEEAMPSLMHLNLVNRFGPITKMMIPDRFLALVRGY</sequence>
<dbReference type="InterPro" id="IPR032675">
    <property type="entry name" value="LRR_dom_sf"/>
</dbReference>
<dbReference type="InterPro" id="IPR058922">
    <property type="entry name" value="WHD_DRP"/>
</dbReference>
<protein>
    <recommendedName>
        <fullName evidence="11">NB-ARC domain-containing protein</fullName>
    </recommendedName>
</protein>
<feature type="domain" description="NB-ARC" evidence="4">
    <location>
        <begin position="450"/>
        <end position="510"/>
    </location>
</feature>
<feature type="domain" description="Disease resistance N-terminal" evidence="5">
    <location>
        <begin position="312"/>
        <end position="385"/>
    </location>
</feature>
<dbReference type="Pfam" id="PF00931">
    <property type="entry name" value="NB-ARC"/>
    <property type="match status" value="2"/>
</dbReference>
<name>A0A0D3E2I5_BRAOL</name>
<keyword evidence="10" id="KW-1185">Reference proteome</keyword>
<dbReference type="Pfam" id="PF18052">
    <property type="entry name" value="Rx_N"/>
    <property type="match status" value="1"/>
</dbReference>
<dbReference type="InterPro" id="IPR036388">
    <property type="entry name" value="WH-like_DNA-bd_sf"/>
</dbReference>
<dbReference type="OMA" id="FNEVHYE"/>
<dbReference type="EnsemblPlants" id="Bo9g020350.1">
    <property type="protein sequence ID" value="Bo9g020350.1"/>
    <property type="gene ID" value="Bo9g020350"/>
</dbReference>
<dbReference type="InterPro" id="IPR041118">
    <property type="entry name" value="Rx_N"/>
</dbReference>
<accession>A0A0D3E2I5</accession>
<reference evidence="9" key="2">
    <citation type="submission" date="2015-03" db="UniProtKB">
        <authorList>
            <consortium name="EnsemblPlants"/>
        </authorList>
    </citation>
    <scope>IDENTIFICATION</scope>
</reference>
<dbReference type="Gene3D" id="1.10.10.10">
    <property type="entry name" value="Winged helix-like DNA-binding domain superfamily/Winged helix DNA-binding domain"/>
    <property type="match status" value="1"/>
</dbReference>
<dbReference type="Gramene" id="Bo9g020350.1">
    <property type="protein sequence ID" value="Bo9g020350.1"/>
    <property type="gene ID" value="Bo9g020350"/>
</dbReference>
<dbReference type="InterPro" id="IPR042197">
    <property type="entry name" value="Apaf_helical"/>
</dbReference>
<evidence type="ECO:0000256" key="2">
    <source>
        <dbReference type="ARBA" id="ARBA00022741"/>
    </source>
</evidence>
<dbReference type="Gene3D" id="3.40.50.300">
    <property type="entry name" value="P-loop containing nucleotide triphosphate hydrolases"/>
    <property type="match status" value="1"/>
</dbReference>
<evidence type="ECO:0000313" key="9">
    <source>
        <dbReference type="EnsemblPlants" id="Bo9g020350.1"/>
    </source>
</evidence>
<evidence type="ECO:0000259" key="6">
    <source>
        <dbReference type="Pfam" id="PF23559"/>
    </source>
</evidence>
<dbReference type="FunFam" id="1.10.8.430:FF:000003">
    <property type="entry name" value="Probable disease resistance protein At5g66910"/>
    <property type="match status" value="1"/>
</dbReference>
<evidence type="ECO:0000259" key="8">
    <source>
        <dbReference type="Pfam" id="PF25282"/>
    </source>
</evidence>
<dbReference type="Proteomes" id="UP000032141">
    <property type="component" value="Chromosome C9"/>
</dbReference>
<feature type="domain" description="Toc75-like POTRA" evidence="8">
    <location>
        <begin position="70"/>
        <end position="130"/>
    </location>
</feature>
<evidence type="ECO:0000256" key="1">
    <source>
        <dbReference type="ARBA" id="ARBA00022737"/>
    </source>
</evidence>
<dbReference type="Pfam" id="PF25282">
    <property type="entry name" value="POTRA1_3_Toc75"/>
    <property type="match status" value="1"/>
</dbReference>
<dbReference type="InterPro" id="IPR038005">
    <property type="entry name" value="RX-like_CC"/>
</dbReference>
<feature type="domain" description="NB-ARC" evidence="4">
    <location>
        <begin position="522"/>
        <end position="573"/>
    </location>
</feature>
<dbReference type="GO" id="GO:0098542">
    <property type="term" value="P:defense response to other organism"/>
    <property type="evidence" value="ECO:0007669"/>
    <property type="project" value="TreeGrafter"/>
</dbReference>
<dbReference type="InterPro" id="IPR055414">
    <property type="entry name" value="LRR_R13L4/SHOC2-like"/>
</dbReference>
<dbReference type="PROSITE" id="PS50890">
    <property type="entry name" value="PUA"/>
    <property type="match status" value="1"/>
</dbReference>
<dbReference type="Pfam" id="PF23598">
    <property type="entry name" value="LRR_14"/>
    <property type="match status" value="1"/>
</dbReference>
<dbReference type="eggNOG" id="KOG4658">
    <property type="taxonomic scope" value="Eukaryota"/>
</dbReference>
<dbReference type="HOGENOM" id="CLU_000837_26_2_1"/>
<feature type="domain" description="Disease resistance protein winged helix" evidence="6">
    <location>
        <begin position="657"/>
        <end position="728"/>
    </location>
</feature>
<dbReference type="Gene3D" id="3.80.10.10">
    <property type="entry name" value="Ribonuclease Inhibitor"/>
    <property type="match status" value="1"/>
</dbReference>
<dbReference type="InterPro" id="IPR027417">
    <property type="entry name" value="P-loop_NTPase"/>
</dbReference>
<dbReference type="PRINTS" id="PR00364">
    <property type="entry name" value="DISEASERSIST"/>
</dbReference>
<evidence type="ECO:0000259" key="4">
    <source>
        <dbReference type="Pfam" id="PF00931"/>
    </source>
</evidence>
<keyword evidence="3" id="KW-0611">Plant defense</keyword>